<proteinExistence type="inferred from homology"/>
<accession>A0ABT1CUU3</accession>
<comment type="similarity">
    <text evidence="1">Belongs to the LptD family.</text>
</comment>
<feature type="transmembrane region" description="Helical" evidence="2">
    <location>
        <begin position="31"/>
        <end position="52"/>
    </location>
</feature>
<keyword evidence="5" id="KW-1185">Reference proteome</keyword>
<comment type="subcellular location">
    <subcellularLocation>
        <location evidence="1">Cell outer membrane</location>
    </subcellularLocation>
</comment>
<keyword evidence="2" id="KW-1133">Transmembrane helix</keyword>
<feature type="domain" description="LptD C-terminal" evidence="3">
    <location>
        <begin position="328"/>
        <end position="703"/>
    </location>
</feature>
<dbReference type="InterPro" id="IPR050218">
    <property type="entry name" value="LptD"/>
</dbReference>
<keyword evidence="1" id="KW-0732">Signal</keyword>
<dbReference type="Proteomes" id="UP001320715">
    <property type="component" value="Unassembled WGS sequence"/>
</dbReference>
<name>A0ABT1CUU3_9HYPH</name>
<dbReference type="InterPro" id="IPR007543">
    <property type="entry name" value="LptD_C"/>
</dbReference>
<comment type="subunit">
    <text evidence="1">Component of the lipopolysaccharide transport and assembly complex.</text>
</comment>
<sequence length="809" mass="88323">MASGFGRLGIGDNSASPQGGRIVAGVRRSRVHAFAGVLCAGVAFCTIFYFAAPQAAAQIVAPDGISVAEDAKMLLAADELIYNNDTGVVVASGGVQIDYDNYKLVADRVEYDQNSGRMQAFGSVEMIEPTGNRIYADNLDITDDFADGFVNALRIETPDNTRIAAESAERGDGQTTFNNGVYTACEACEDDPERAPLWQVKAKRVIQNGETKTIRLEQATFELFGMPIAYLPFLEIPDHDRKRKSGFLTPSYLTADNLGTGVSIPYYWAISPYMDATFTGSGYTNQGFLGEVEFRQNFANGEHTLRMAGISQTNPGDFDAGTSDSLVTERGMIASRGQFRINPRWTFGWDGMLQSDNNFSRTYGISGYSENTVKSEVYLTGLSNRSHFDLRSYRFDIQDATTTNLTERQQATIHPSLDYTRTFSDPVAGGELSLNVNGYSVSRNADDITTRTGLAATDPLFADRYKGFAGANSRLSSELEWRRTLTTANGLRLTPILAARGDLNSVNIDTAPTDYNGTFAGNGSHARGMVTAGLEASYPVLVTTAGSSHVFEPIGQIFVRPNERLAGGLPNEDAQSFVFDTTSLFERDKFSGFDRTEGGTRANVGLRYTGSFDNGLKTHAAFGQSYHIAGLNSFASPDLSQATRNAGLENDVSDFVGMGGLSFNGLSLAASARFDKDDFRMERTDVRAGFSRGRLSTSMTYTEIKAPRPFVVGDEDRREVTGYASLKVHDFWRVAASTSYDLVDKKFNRQAFGILYEDECYAFSFAYESIRDDGNTNARDWKIGARLSFRTLGGIGTGDVESPLLKPSF</sequence>
<keyword evidence="2" id="KW-0812">Transmembrane</keyword>
<keyword evidence="1 2" id="KW-0472">Membrane</keyword>
<dbReference type="EMBL" id="JAAAML010000003">
    <property type="protein sequence ID" value="MCO6409965.1"/>
    <property type="molecule type" value="Genomic_DNA"/>
</dbReference>
<gene>
    <name evidence="1 4" type="primary">lptD</name>
    <name evidence="4" type="ORF">GTW23_17410</name>
</gene>
<comment type="caution">
    <text evidence="1">Lacks conserved residue(s) required for the propagation of feature annotation.</text>
</comment>
<keyword evidence="1" id="KW-0998">Cell outer membrane</keyword>
<dbReference type="HAMAP" id="MF_01411">
    <property type="entry name" value="LPS_assembly_LptD"/>
    <property type="match status" value="1"/>
</dbReference>
<dbReference type="Pfam" id="PF04453">
    <property type="entry name" value="LptD"/>
    <property type="match status" value="1"/>
</dbReference>
<dbReference type="Gene3D" id="2.60.450.10">
    <property type="entry name" value="Lipopolysaccharide (LPS) transport protein A like domain"/>
    <property type="match status" value="1"/>
</dbReference>
<dbReference type="PANTHER" id="PTHR30189:SF1">
    <property type="entry name" value="LPS-ASSEMBLY PROTEIN LPTD"/>
    <property type="match status" value="1"/>
</dbReference>
<evidence type="ECO:0000256" key="2">
    <source>
        <dbReference type="SAM" id="Phobius"/>
    </source>
</evidence>
<organism evidence="4 5">
    <name type="scientific">Hoeflea alexandrii</name>
    <dbReference type="NCBI Taxonomy" id="288436"/>
    <lineage>
        <taxon>Bacteria</taxon>
        <taxon>Pseudomonadati</taxon>
        <taxon>Pseudomonadota</taxon>
        <taxon>Alphaproteobacteria</taxon>
        <taxon>Hyphomicrobiales</taxon>
        <taxon>Rhizobiaceae</taxon>
        <taxon>Hoeflea</taxon>
    </lineage>
</organism>
<dbReference type="InterPro" id="IPR020889">
    <property type="entry name" value="LipoPS_assembly_LptD"/>
</dbReference>
<evidence type="ECO:0000313" key="5">
    <source>
        <dbReference type="Proteomes" id="UP001320715"/>
    </source>
</evidence>
<comment type="function">
    <text evidence="1">Involved in the assembly of lipopolysaccharide (LPS) at the surface of the outer membrane.</text>
</comment>
<reference evidence="4 5" key="1">
    <citation type="submission" date="2020-01" db="EMBL/GenBank/DDBJ databases">
        <title>Genomes of bacteria type strains.</title>
        <authorList>
            <person name="Chen J."/>
            <person name="Zhu S."/>
            <person name="Yang J."/>
        </authorList>
    </citation>
    <scope>NUCLEOTIDE SEQUENCE [LARGE SCALE GENOMIC DNA]</scope>
    <source>
        <strain evidence="4 5">DSM 16655</strain>
    </source>
</reference>
<evidence type="ECO:0000313" key="4">
    <source>
        <dbReference type="EMBL" id="MCO6409965.1"/>
    </source>
</evidence>
<evidence type="ECO:0000256" key="1">
    <source>
        <dbReference type="HAMAP-Rule" id="MF_01411"/>
    </source>
</evidence>
<protein>
    <recommendedName>
        <fullName evidence="1">LPS-assembly protein LptD</fullName>
    </recommendedName>
</protein>
<comment type="caution">
    <text evidence="4">The sequence shown here is derived from an EMBL/GenBank/DDBJ whole genome shotgun (WGS) entry which is preliminary data.</text>
</comment>
<evidence type="ECO:0000259" key="3">
    <source>
        <dbReference type="Pfam" id="PF04453"/>
    </source>
</evidence>
<dbReference type="PANTHER" id="PTHR30189">
    <property type="entry name" value="LPS-ASSEMBLY PROTEIN"/>
    <property type="match status" value="1"/>
</dbReference>